<evidence type="ECO:0000313" key="4">
    <source>
        <dbReference type="Proteomes" id="UP000183629"/>
    </source>
</evidence>
<evidence type="ECO:0008006" key="5">
    <source>
        <dbReference type="Google" id="ProtNLM"/>
    </source>
</evidence>
<evidence type="ECO:0000256" key="2">
    <source>
        <dbReference type="SAM" id="MobiDB-lite"/>
    </source>
</evidence>
<evidence type="ECO:0000313" key="3">
    <source>
        <dbReference type="EMBL" id="SFU86029.1"/>
    </source>
</evidence>
<dbReference type="Pfam" id="PF14265">
    <property type="entry name" value="DUF4355"/>
    <property type="match status" value="1"/>
</dbReference>
<dbReference type="AlphaFoldDB" id="A0A1I7JLH7"/>
<keyword evidence="1" id="KW-0175">Coiled coil</keyword>
<feature type="coiled-coil region" evidence="1">
    <location>
        <begin position="102"/>
        <end position="129"/>
    </location>
</feature>
<evidence type="ECO:0000256" key="1">
    <source>
        <dbReference type="SAM" id="Coils"/>
    </source>
</evidence>
<dbReference type="RefSeq" id="WP_074658876.1">
    <property type="nucleotide sequence ID" value="NZ_FOLZ01000010.1"/>
</dbReference>
<feature type="region of interest" description="Disordered" evidence="2">
    <location>
        <begin position="16"/>
        <end position="64"/>
    </location>
</feature>
<dbReference type="Proteomes" id="UP000183629">
    <property type="component" value="Unassembled WGS sequence"/>
</dbReference>
<keyword evidence="4" id="KW-1185">Reference proteome</keyword>
<gene>
    <name evidence="3" type="ORF">SAMN05660328_11517</name>
</gene>
<organism evidence="3 4">
    <name type="scientific">Streptococcus gallolyticus</name>
    <dbReference type="NCBI Taxonomy" id="315405"/>
    <lineage>
        <taxon>Bacteria</taxon>
        <taxon>Bacillati</taxon>
        <taxon>Bacillota</taxon>
        <taxon>Bacilli</taxon>
        <taxon>Lactobacillales</taxon>
        <taxon>Streptococcaceae</taxon>
        <taxon>Streptococcus</taxon>
    </lineage>
</organism>
<name>A0A1I7JLH7_9STRE</name>
<protein>
    <recommendedName>
        <fullName evidence="5">DUF4355 domain-containing protein</fullName>
    </recommendedName>
</protein>
<feature type="compositionally biased region" description="Low complexity" evidence="2">
    <location>
        <begin position="17"/>
        <end position="48"/>
    </location>
</feature>
<accession>A0A1I7JLH7</accession>
<dbReference type="InterPro" id="IPR025580">
    <property type="entry name" value="Gp46"/>
</dbReference>
<sequence length="216" mass="23355">MEKELLALNMRNLQLFADGSDGGADNNSGTGAEGNDNNNNGAKTGADDNGQEFKGPQSRSELDSLTNKAVQKALENYKKGEQERIEQRIAEALKKEKDYANLSAAERAKKEFEDSKSAFEQEKAQFEHEKLVVQVEKDLVSKGLPADFAELLAVGDAEQALKQVSKFEKAFNDAVNAKVKASLRQPAPNVGGNGASQTNYGASLAKNSIKTGEKLF</sequence>
<dbReference type="EMBL" id="FPBN01000015">
    <property type="protein sequence ID" value="SFU86029.1"/>
    <property type="molecule type" value="Genomic_DNA"/>
</dbReference>
<proteinExistence type="predicted"/>
<reference evidence="4" key="1">
    <citation type="submission" date="2016-10" db="EMBL/GenBank/DDBJ databases">
        <authorList>
            <person name="Varghese N."/>
            <person name="Submissions S."/>
        </authorList>
    </citation>
    <scope>NUCLEOTIDE SEQUENCE [LARGE SCALE GENOMIC DNA]</scope>
    <source>
        <strain evidence="4">LMG 15572</strain>
    </source>
</reference>